<evidence type="ECO:0000313" key="1">
    <source>
        <dbReference type="EMBL" id="PSK98972.1"/>
    </source>
</evidence>
<reference evidence="1 2" key="1">
    <citation type="submission" date="2018-03" db="EMBL/GenBank/DDBJ databases">
        <title>Genomic Encyclopedia of Archaeal and Bacterial Type Strains, Phase II (KMG-II): from individual species to whole genera.</title>
        <authorList>
            <person name="Goeker M."/>
        </authorList>
    </citation>
    <scope>NUCLEOTIDE SEQUENCE [LARGE SCALE GENOMIC DNA]</scope>
    <source>
        <strain evidence="1 2">DSM 45312</strain>
    </source>
</reference>
<dbReference type="EMBL" id="PYGA01000004">
    <property type="protein sequence ID" value="PSK98972.1"/>
    <property type="molecule type" value="Genomic_DNA"/>
</dbReference>
<dbReference type="Proteomes" id="UP000240542">
    <property type="component" value="Unassembled WGS sequence"/>
</dbReference>
<comment type="caution">
    <text evidence="1">The sequence shown here is derived from an EMBL/GenBank/DDBJ whole genome shotgun (WGS) entry which is preliminary data.</text>
</comment>
<organism evidence="1 2">
    <name type="scientific">Murinocardiopsis flavida</name>
    <dbReference type="NCBI Taxonomy" id="645275"/>
    <lineage>
        <taxon>Bacteria</taxon>
        <taxon>Bacillati</taxon>
        <taxon>Actinomycetota</taxon>
        <taxon>Actinomycetes</taxon>
        <taxon>Streptosporangiales</taxon>
        <taxon>Nocardiopsidaceae</taxon>
        <taxon>Murinocardiopsis</taxon>
    </lineage>
</organism>
<evidence type="ECO:0000313" key="2">
    <source>
        <dbReference type="Proteomes" id="UP000240542"/>
    </source>
</evidence>
<gene>
    <name evidence="1" type="ORF">CLV63_104196</name>
</gene>
<keyword evidence="2" id="KW-1185">Reference proteome</keyword>
<name>A0A2P8DP24_9ACTN</name>
<protein>
    <submittedName>
        <fullName evidence="1">Uncharacterized protein</fullName>
    </submittedName>
</protein>
<accession>A0A2P8DP24</accession>
<dbReference type="AlphaFoldDB" id="A0A2P8DP24"/>
<proteinExistence type="predicted"/>
<sequence>MTPVYVLYPSAALRQARARFAHYAISELHDEHGRPDYTAVLTETARPGALALLLRAPTLEQLCARLAAQPPRVPQGGTDEHA</sequence>